<evidence type="ECO:0000256" key="7">
    <source>
        <dbReference type="HAMAP-Rule" id="MF_03150"/>
    </source>
</evidence>
<dbReference type="Proteomes" id="UP000001357">
    <property type="component" value="Unassembled WGS sequence"/>
</dbReference>
<dbReference type="Pfam" id="PF01425">
    <property type="entry name" value="Amidase"/>
    <property type="match status" value="1"/>
</dbReference>
<dbReference type="GO" id="GO:0030956">
    <property type="term" value="C:glutamyl-tRNA(Gln) amidotransferase complex"/>
    <property type="evidence" value="ECO:0000318"/>
    <property type="project" value="GO_Central"/>
</dbReference>
<dbReference type="InterPro" id="IPR036928">
    <property type="entry name" value="AS_sf"/>
</dbReference>
<dbReference type="InterPro" id="IPR020556">
    <property type="entry name" value="Amidase_CS"/>
</dbReference>
<dbReference type="EC" id="6.3.5.7" evidence="7"/>
<dbReference type="GO" id="GO:0032543">
    <property type="term" value="P:mitochondrial translation"/>
    <property type="evidence" value="ECO:0000318"/>
    <property type="project" value="GO_Central"/>
</dbReference>
<reference evidence="9 10" key="1">
    <citation type="journal article" date="2008" name="Nature">
        <title>The genome of the choanoflagellate Monosiga brevicollis and the origin of metazoans.</title>
        <authorList>
            <consortium name="JGI Sequencing"/>
            <person name="King N."/>
            <person name="Westbrook M.J."/>
            <person name="Young S.L."/>
            <person name="Kuo A."/>
            <person name="Abedin M."/>
            <person name="Chapman J."/>
            <person name="Fairclough S."/>
            <person name="Hellsten U."/>
            <person name="Isogai Y."/>
            <person name="Letunic I."/>
            <person name="Marr M."/>
            <person name="Pincus D."/>
            <person name="Putnam N."/>
            <person name="Rokas A."/>
            <person name="Wright K.J."/>
            <person name="Zuzow R."/>
            <person name="Dirks W."/>
            <person name="Good M."/>
            <person name="Goodstein D."/>
            <person name="Lemons D."/>
            <person name="Li W."/>
            <person name="Lyons J.B."/>
            <person name="Morris A."/>
            <person name="Nichols S."/>
            <person name="Richter D.J."/>
            <person name="Salamov A."/>
            <person name="Bork P."/>
            <person name="Lim W.A."/>
            <person name="Manning G."/>
            <person name="Miller W.T."/>
            <person name="McGinnis W."/>
            <person name="Shapiro H."/>
            <person name="Tjian R."/>
            <person name="Grigoriev I.V."/>
            <person name="Rokhsar D."/>
        </authorList>
    </citation>
    <scope>NUCLEOTIDE SEQUENCE [LARGE SCALE GENOMIC DNA]</scope>
    <source>
        <strain evidence="10">MX1 / ATCC 50154</strain>
    </source>
</reference>
<feature type="active site" description="Charge relay system" evidence="7">
    <location>
        <position position="14"/>
    </location>
</feature>
<dbReference type="PROSITE" id="PS00571">
    <property type="entry name" value="AMIDASES"/>
    <property type="match status" value="1"/>
</dbReference>
<gene>
    <name evidence="9" type="ORF">MONBRDRAFT_25148</name>
</gene>
<keyword evidence="5 7" id="KW-0648">Protein biosynthesis</keyword>
<keyword evidence="4 7" id="KW-0067">ATP-binding</keyword>
<evidence type="ECO:0000313" key="10">
    <source>
        <dbReference type="Proteomes" id="UP000001357"/>
    </source>
</evidence>
<dbReference type="GO" id="GO:0005739">
    <property type="term" value="C:mitochondrion"/>
    <property type="evidence" value="ECO:0000318"/>
    <property type="project" value="GO_Central"/>
</dbReference>
<protein>
    <recommendedName>
        <fullName evidence="7">Glutamyl-tRNA(Gln) amidotransferase subunit A, mitochondrial</fullName>
        <shortName evidence="7">Glu-AdT subunit A</shortName>
        <ecNumber evidence="7">6.3.5.7</ecNumber>
    </recommendedName>
</protein>
<dbReference type="GO" id="GO:0070681">
    <property type="term" value="P:glutaminyl-tRNAGln biosynthesis via transamidation"/>
    <property type="evidence" value="ECO:0000318"/>
    <property type="project" value="GO_Central"/>
</dbReference>
<evidence type="ECO:0000256" key="4">
    <source>
        <dbReference type="ARBA" id="ARBA00022840"/>
    </source>
</evidence>
<dbReference type="Gene3D" id="3.90.1300.10">
    <property type="entry name" value="Amidase signature (AS) domain"/>
    <property type="match status" value="1"/>
</dbReference>
<feature type="active site" description="Charge relay system" evidence="7">
    <location>
        <position position="93"/>
    </location>
</feature>
<dbReference type="InParanoid" id="A9UYJ7"/>
<evidence type="ECO:0000256" key="5">
    <source>
        <dbReference type="ARBA" id="ARBA00022917"/>
    </source>
</evidence>
<dbReference type="GO" id="GO:0005524">
    <property type="term" value="F:ATP binding"/>
    <property type="evidence" value="ECO:0007669"/>
    <property type="project" value="UniProtKB-KW"/>
</dbReference>
<keyword evidence="2 7" id="KW-0436">Ligase</keyword>
<dbReference type="eggNOG" id="KOG1211">
    <property type="taxonomic scope" value="Eukaryota"/>
</dbReference>
<dbReference type="InterPro" id="IPR023631">
    <property type="entry name" value="Amidase_dom"/>
</dbReference>
<evidence type="ECO:0000256" key="2">
    <source>
        <dbReference type="ARBA" id="ARBA00022598"/>
    </source>
</evidence>
<organism evidence="9 10">
    <name type="scientific">Monosiga brevicollis</name>
    <name type="common">Choanoflagellate</name>
    <dbReference type="NCBI Taxonomy" id="81824"/>
    <lineage>
        <taxon>Eukaryota</taxon>
        <taxon>Choanoflagellata</taxon>
        <taxon>Craspedida</taxon>
        <taxon>Salpingoecidae</taxon>
        <taxon>Monosiga</taxon>
    </lineage>
</organism>
<dbReference type="InterPro" id="IPR004412">
    <property type="entry name" value="GatA"/>
</dbReference>
<keyword evidence="3 7" id="KW-0547">Nucleotide-binding</keyword>
<keyword evidence="7" id="KW-0496">Mitochondrion</keyword>
<feature type="active site" description="Acyl-ester intermediate" evidence="7">
    <location>
        <position position="117"/>
    </location>
</feature>
<dbReference type="GO" id="GO:0050567">
    <property type="term" value="F:glutaminyl-tRNA synthase (glutamine-hydrolyzing) activity"/>
    <property type="evidence" value="ECO:0007669"/>
    <property type="project" value="UniProtKB-UniRule"/>
</dbReference>
<name>A9UYJ7_MONBE</name>
<dbReference type="KEGG" id="mbr:MONBRDRAFT_25148"/>
<feature type="domain" description="Amidase" evidence="8">
    <location>
        <begin position="11"/>
        <end position="406"/>
    </location>
</feature>
<dbReference type="GeneID" id="5890968"/>
<dbReference type="HAMAP" id="MF_00120">
    <property type="entry name" value="GatA"/>
    <property type="match status" value="1"/>
</dbReference>
<evidence type="ECO:0000256" key="3">
    <source>
        <dbReference type="ARBA" id="ARBA00022741"/>
    </source>
</evidence>
<dbReference type="FunCoup" id="A9UYJ7">
    <property type="interactions" value="549"/>
</dbReference>
<comment type="subcellular location">
    <subcellularLocation>
        <location evidence="7">Mitochondrion</location>
    </subcellularLocation>
</comment>
<evidence type="ECO:0000256" key="1">
    <source>
        <dbReference type="ARBA" id="ARBA00008069"/>
    </source>
</evidence>
<dbReference type="PANTHER" id="PTHR11895">
    <property type="entry name" value="TRANSAMIDASE"/>
    <property type="match status" value="1"/>
</dbReference>
<accession>A9UYJ7</accession>
<comment type="similarity">
    <text evidence="1 7">Belongs to the amidase family. GatA subfamily.</text>
</comment>
<evidence type="ECO:0000259" key="8">
    <source>
        <dbReference type="Pfam" id="PF01425"/>
    </source>
</evidence>
<dbReference type="InterPro" id="IPR000120">
    <property type="entry name" value="Amidase"/>
</dbReference>
<dbReference type="SUPFAM" id="SSF75304">
    <property type="entry name" value="Amidase signature (AS) enzymes"/>
    <property type="match status" value="1"/>
</dbReference>
<comment type="catalytic activity">
    <reaction evidence="6 7">
        <text>L-glutamyl-tRNA(Gln) + L-glutamine + ATP + H2O = L-glutaminyl-tRNA(Gln) + L-glutamate + ADP + phosphate + H(+)</text>
        <dbReference type="Rhea" id="RHEA:17521"/>
        <dbReference type="Rhea" id="RHEA-COMP:9681"/>
        <dbReference type="Rhea" id="RHEA-COMP:9684"/>
        <dbReference type="ChEBI" id="CHEBI:15377"/>
        <dbReference type="ChEBI" id="CHEBI:15378"/>
        <dbReference type="ChEBI" id="CHEBI:29985"/>
        <dbReference type="ChEBI" id="CHEBI:30616"/>
        <dbReference type="ChEBI" id="CHEBI:43474"/>
        <dbReference type="ChEBI" id="CHEBI:58359"/>
        <dbReference type="ChEBI" id="CHEBI:78520"/>
        <dbReference type="ChEBI" id="CHEBI:78521"/>
        <dbReference type="ChEBI" id="CHEBI:456216"/>
        <dbReference type="EC" id="6.3.5.7"/>
    </reaction>
</comment>
<dbReference type="OMA" id="QPASYCG"/>
<dbReference type="AlphaFoldDB" id="A9UYJ7"/>
<evidence type="ECO:0000313" key="9">
    <source>
        <dbReference type="EMBL" id="EDQ89618.1"/>
    </source>
</evidence>
<sequence length="422" mass="45250">MVSEPAHSKWVAVKANIATREGPTNCGSAFLADYTSPFDATVVDRLKQHGYRIGLKTNMDEFGMGSFGLHSAFGSVTNPALDATAQPRVAGGSSSGSAAVVAAGQVPLALGSDTGGSVRVPAAFCGIVGYKPSYGRLSRWGLVSYASSFDCVGVLASSVDQAEAAMQVMQGHDSRDETSLNVDWAAQEAQDTPVRRVGVIQEAVIHELAPAMHDRWELALQQLAQQHCLEIDTVSVPTLKQALAAYYMLVSAEAASNLSRYNGLCYGAQSGAPETFDGFFDMYSSNRTQYLGDSVKQRIMTGNHILSRGKFDSYYLTAARVRAQLTLELQRVFERVDVLVLPTTADVAPTIEAARNIEPVQEYATDVYTVPFSLAGLPAISVPCGRDPQSSAPMGLQVVAPRQLDHRAAHVARLLEAMSWPN</sequence>
<proteinExistence type="inferred from homology"/>
<comment type="function">
    <text evidence="7">Allows the formation of correctly charged Gln-tRNA(Gln) through the transamidation of misacylated Glu-tRNA(Gln) in the mitochondria. The reaction takes place in the presence of glutamine and ATP through an activated gamma-phospho-Glu-tRNA(Gln).</text>
</comment>
<dbReference type="EMBL" id="CH991550">
    <property type="protein sequence ID" value="EDQ89618.1"/>
    <property type="molecule type" value="Genomic_DNA"/>
</dbReference>
<dbReference type="RefSeq" id="XP_001745647.1">
    <property type="nucleotide sequence ID" value="XM_001745595.1"/>
</dbReference>
<dbReference type="STRING" id="81824.A9UYJ7"/>
<dbReference type="PANTHER" id="PTHR11895:SF7">
    <property type="entry name" value="GLUTAMYL-TRNA(GLN) AMIDOTRANSFERASE SUBUNIT A, MITOCHONDRIAL"/>
    <property type="match status" value="1"/>
</dbReference>
<comment type="subunit">
    <text evidence="7">Subunit of the heterotrimeric GatCAB amidotransferase (AdT) complex, composed of A, B and C subunits.</text>
</comment>
<keyword evidence="10" id="KW-1185">Reference proteome</keyword>
<evidence type="ECO:0000256" key="6">
    <source>
        <dbReference type="ARBA" id="ARBA00047407"/>
    </source>
</evidence>